<comment type="caution">
    <text evidence="6">The sequence shown here is derived from an EMBL/GenBank/DDBJ whole genome shotgun (WGS) entry which is preliminary data.</text>
</comment>
<accession>A0AAV5QP36</accession>
<dbReference type="RefSeq" id="XP_064853578.1">
    <property type="nucleotide sequence ID" value="XM_064997506.1"/>
</dbReference>
<keyword evidence="7" id="KW-1185">Reference proteome</keyword>
<evidence type="ECO:0000256" key="1">
    <source>
        <dbReference type="ARBA" id="ARBA00004167"/>
    </source>
</evidence>
<dbReference type="AlphaFoldDB" id="A0AAV5QP36"/>
<feature type="transmembrane region" description="Helical" evidence="5">
    <location>
        <begin position="20"/>
        <end position="38"/>
    </location>
</feature>
<dbReference type="EMBL" id="BTFZ01000011">
    <property type="protein sequence ID" value="GMM36582.1"/>
    <property type="molecule type" value="Genomic_DNA"/>
</dbReference>
<gene>
    <name evidence="6" type="ORF">DASC09_039070</name>
</gene>
<sequence>MARYPWYTRVGDVLHRLTVVTLAGGSLYMLGGCFYTIVIRSRMNQEKLDQWIEEKKQLEAAKAVTPSSEH</sequence>
<keyword evidence="2 5" id="KW-0812">Transmembrane</keyword>
<comment type="subcellular location">
    <subcellularLocation>
        <location evidence="1">Membrane</location>
        <topology evidence="1">Single-pass membrane protein</topology>
    </subcellularLocation>
</comment>
<organism evidence="6 7">
    <name type="scientific">Saccharomycopsis crataegensis</name>
    <dbReference type="NCBI Taxonomy" id="43959"/>
    <lineage>
        <taxon>Eukaryota</taxon>
        <taxon>Fungi</taxon>
        <taxon>Dikarya</taxon>
        <taxon>Ascomycota</taxon>
        <taxon>Saccharomycotina</taxon>
        <taxon>Saccharomycetes</taxon>
        <taxon>Saccharomycopsidaceae</taxon>
        <taxon>Saccharomycopsis</taxon>
    </lineage>
</organism>
<protein>
    <submittedName>
        <fullName evidence="6">Cox14 protein</fullName>
    </submittedName>
</protein>
<dbReference type="InterPro" id="IPR029208">
    <property type="entry name" value="COX14"/>
</dbReference>
<dbReference type="GO" id="GO:0016020">
    <property type="term" value="C:membrane"/>
    <property type="evidence" value="ECO:0007669"/>
    <property type="project" value="UniProtKB-SubCell"/>
</dbReference>
<evidence type="ECO:0000256" key="4">
    <source>
        <dbReference type="ARBA" id="ARBA00023136"/>
    </source>
</evidence>
<dbReference type="PROSITE" id="PS51257">
    <property type="entry name" value="PROKAR_LIPOPROTEIN"/>
    <property type="match status" value="1"/>
</dbReference>
<keyword evidence="3 5" id="KW-1133">Transmembrane helix</keyword>
<evidence type="ECO:0000256" key="5">
    <source>
        <dbReference type="SAM" id="Phobius"/>
    </source>
</evidence>
<name>A0AAV5QP36_9ASCO</name>
<reference evidence="6 7" key="1">
    <citation type="journal article" date="2023" name="Elife">
        <title>Identification of key yeast species and microbe-microbe interactions impacting larval growth of Drosophila in the wild.</title>
        <authorList>
            <person name="Mure A."/>
            <person name="Sugiura Y."/>
            <person name="Maeda R."/>
            <person name="Honda K."/>
            <person name="Sakurai N."/>
            <person name="Takahashi Y."/>
            <person name="Watada M."/>
            <person name="Katoh T."/>
            <person name="Gotoh A."/>
            <person name="Gotoh Y."/>
            <person name="Taniguchi I."/>
            <person name="Nakamura K."/>
            <person name="Hayashi T."/>
            <person name="Katayama T."/>
            <person name="Uemura T."/>
            <person name="Hattori Y."/>
        </authorList>
    </citation>
    <scope>NUCLEOTIDE SEQUENCE [LARGE SCALE GENOMIC DNA]</scope>
    <source>
        <strain evidence="6 7">SC-9</strain>
    </source>
</reference>
<dbReference type="Proteomes" id="UP001360560">
    <property type="component" value="Unassembled WGS sequence"/>
</dbReference>
<evidence type="ECO:0000256" key="3">
    <source>
        <dbReference type="ARBA" id="ARBA00022989"/>
    </source>
</evidence>
<evidence type="ECO:0000256" key="2">
    <source>
        <dbReference type="ARBA" id="ARBA00022692"/>
    </source>
</evidence>
<dbReference type="GeneID" id="90074557"/>
<dbReference type="Pfam" id="PF14880">
    <property type="entry name" value="COX14"/>
    <property type="match status" value="1"/>
</dbReference>
<evidence type="ECO:0000313" key="7">
    <source>
        <dbReference type="Proteomes" id="UP001360560"/>
    </source>
</evidence>
<evidence type="ECO:0000313" key="6">
    <source>
        <dbReference type="EMBL" id="GMM36582.1"/>
    </source>
</evidence>
<keyword evidence="4 5" id="KW-0472">Membrane</keyword>
<proteinExistence type="predicted"/>